<sequence length="343" mass="38891">MSADLCETPAVTIANNLTLSYSPSLSISKEFVEKHHLLEYQSSETVGISLLFSSSKQSFDHSLCALQVILDALNLQANHVKLDLQRTNLNFLCSSTFSGGIAGVERNCQRPLNCSHGLYFKFSWVFFLAYKDETYDMLHDLIVGLENRLRHKVKTIRCDHGTEFKNPELMNEFCCQEGITRKFYSIAELHSKMNVVTKLNLKTPYEILMGRSPNISFMRPFGCSLTILNTLDHLGKFDGKSEEGYLLGILLTAKDLESITGSQEKVQDVFMLNFLENQEITREKYDQQFIVSTTQPMPPGGAYSLQKEVNLSLKIKLYLIELVSLKHQESLGKAHNDDSKDCF</sequence>
<comment type="caution">
    <text evidence="1">The sequence shown here is derived from an EMBL/GenBank/DDBJ whole genome shotgun (WGS) entry which is preliminary data.</text>
</comment>
<dbReference type="Proteomes" id="UP001151760">
    <property type="component" value="Unassembled WGS sequence"/>
</dbReference>
<dbReference type="PANTHER" id="PTHR42648:SF32">
    <property type="entry name" value="RIBONUCLEASE H-LIKE DOMAIN, GAG-PRE-INTEGRASE DOMAIN PROTEIN-RELATED"/>
    <property type="match status" value="1"/>
</dbReference>
<evidence type="ECO:0000313" key="2">
    <source>
        <dbReference type="EMBL" id="GJT78908.1"/>
    </source>
</evidence>
<dbReference type="EMBL" id="BQNB010008682">
    <property type="protein sequence ID" value="GJS52826.1"/>
    <property type="molecule type" value="Genomic_DNA"/>
</dbReference>
<accession>A0ABQ4WIW1</accession>
<dbReference type="EMBL" id="BQNB010018846">
    <property type="protein sequence ID" value="GJT78908.1"/>
    <property type="molecule type" value="Genomic_DNA"/>
</dbReference>
<dbReference type="InterPro" id="IPR012337">
    <property type="entry name" value="RNaseH-like_sf"/>
</dbReference>
<dbReference type="SUPFAM" id="SSF53098">
    <property type="entry name" value="Ribonuclease H-like"/>
    <property type="match status" value="1"/>
</dbReference>
<reference evidence="1" key="2">
    <citation type="submission" date="2022-01" db="EMBL/GenBank/DDBJ databases">
        <authorList>
            <person name="Yamashiro T."/>
            <person name="Shiraishi A."/>
            <person name="Satake H."/>
            <person name="Nakayama K."/>
        </authorList>
    </citation>
    <scope>NUCLEOTIDE SEQUENCE</scope>
</reference>
<organism evidence="1 3">
    <name type="scientific">Tanacetum coccineum</name>
    <dbReference type="NCBI Taxonomy" id="301880"/>
    <lineage>
        <taxon>Eukaryota</taxon>
        <taxon>Viridiplantae</taxon>
        <taxon>Streptophyta</taxon>
        <taxon>Embryophyta</taxon>
        <taxon>Tracheophyta</taxon>
        <taxon>Spermatophyta</taxon>
        <taxon>Magnoliopsida</taxon>
        <taxon>eudicotyledons</taxon>
        <taxon>Gunneridae</taxon>
        <taxon>Pentapetalae</taxon>
        <taxon>asterids</taxon>
        <taxon>campanulids</taxon>
        <taxon>Asterales</taxon>
        <taxon>Asteraceae</taxon>
        <taxon>Asteroideae</taxon>
        <taxon>Anthemideae</taxon>
        <taxon>Anthemidinae</taxon>
        <taxon>Tanacetum</taxon>
    </lineage>
</organism>
<dbReference type="InterPro" id="IPR039537">
    <property type="entry name" value="Retrotran_Ty1/copia-like"/>
</dbReference>
<gene>
    <name evidence="1" type="ORF">Tco_0626188</name>
    <name evidence="2" type="ORF">Tco_1045633</name>
</gene>
<reference evidence="1" key="1">
    <citation type="journal article" date="2022" name="Int. J. Mol. Sci.">
        <title>Draft Genome of Tanacetum Coccineum: Genomic Comparison of Closely Related Tanacetum-Family Plants.</title>
        <authorList>
            <person name="Yamashiro T."/>
            <person name="Shiraishi A."/>
            <person name="Nakayama K."/>
            <person name="Satake H."/>
        </authorList>
    </citation>
    <scope>NUCLEOTIDE SEQUENCE</scope>
</reference>
<evidence type="ECO:0000313" key="3">
    <source>
        <dbReference type="Proteomes" id="UP001151760"/>
    </source>
</evidence>
<evidence type="ECO:0000313" key="1">
    <source>
        <dbReference type="EMBL" id="GJS52826.1"/>
    </source>
</evidence>
<dbReference type="PANTHER" id="PTHR42648">
    <property type="entry name" value="TRANSPOSASE, PUTATIVE-RELATED"/>
    <property type="match status" value="1"/>
</dbReference>
<proteinExistence type="predicted"/>
<name>A0ABQ4WIW1_9ASTR</name>
<protein>
    <submittedName>
        <fullName evidence="1">Ribonuclease H-like domain-containing protein</fullName>
    </submittedName>
</protein>
<keyword evidence="3" id="KW-1185">Reference proteome</keyword>
<dbReference type="Gene3D" id="3.30.420.10">
    <property type="entry name" value="Ribonuclease H-like superfamily/Ribonuclease H"/>
    <property type="match status" value="1"/>
</dbReference>
<dbReference type="InterPro" id="IPR036397">
    <property type="entry name" value="RNaseH_sf"/>
</dbReference>